<evidence type="ECO:0000256" key="2">
    <source>
        <dbReference type="ARBA" id="ARBA00023125"/>
    </source>
</evidence>
<dbReference type="InterPro" id="IPR050109">
    <property type="entry name" value="HTH-type_TetR-like_transc_reg"/>
</dbReference>
<proteinExistence type="predicted"/>
<keyword evidence="1" id="KW-0805">Transcription regulation</keyword>
<evidence type="ECO:0000256" key="1">
    <source>
        <dbReference type="ARBA" id="ARBA00023015"/>
    </source>
</evidence>
<evidence type="ECO:0000256" key="4">
    <source>
        <dbReference type="PROSITE-ProRule" id="PRU00335"/>
    </source>
</evidence>
<gene>
    <name evidence="6" type="ORF">IM787_08500</name>
</gene>
<reference evidence="6 7" key="1">
    <citation type="submission" date="2020-10" db="EMBL/GenBank/DDBJ databases">
        <title>Ramlibacter sp. HM2 16S ribosomal RNA gene Genome sequencing and assembly.</title>
        <authorList>
            <person name="Kang M."/>
        </authorList>
    </citation>
    <scope>NUCLEOTIDE SEQUENCE [LARGE SCALE GENOMIC DNA]</scope>
    <source>
        <strain evidence="6 7">HM2</strain>
    </source>
</reference>
<dbReference type="InterPro" id="IPR009057">
    <property type="entry name" value="Homeodomain-like_sf"/>
</dbReference>
<accession>A0ABR9S278</accession>
<dbReference type="InterPro" id="IPR041586">
    <property type="entry name" value="PsrA_TetR_C"/>
</dbReference>
<dbReference type="Pfam" id="PF00440">
    <property type="entry name" value="TetR_N"/>
    <property type="match status" value="1"/>
</dbReference>
<sequence>MDPGPRTARRAVDRSERPDRQQAILLAAEKLFAQHGYRAVSIRQIAEEAGVPLALVSYYHGQKHELFQAIFDHWRSTVDERLALLAVAREGTPGPRMLKRVVEAFVAPVLRLRASEEGEYYAQLVARELFYRTPEAAQVLEEHFDPMAHAFIDALHAACPGSTRAAAAWAYQFAVGALLHHISDDRVERLSRRQNRTADAGAGPLLVDFISAGTAAVLVPAPSTATRTPKRRQA</sequence>
<dbReference type="PANTHER" id="PTHR30055">
    <property type="entry name" value="HTH-TYPE TRANSCRIPTIONAL REGULATOR RUTR"/>
    <property type="match status" value="1"/>
</dbReference>
<dbReference type="SUPFAM" id="SSF46689">
    <property type="entry name" value="Homeodomain-like"/>
    <property type="match status" value="1"/>
</dbReference>
<dbReference type="InterPro" id="IPR036271">
    <property type="entry name" value="Tet_transcr_reg_TetR-rel_C_sf"/>
</dbReference>
<dbReference type="InterPro" id="IPR001647">
    <property type="entry name" value="HTH_TetR"/>
</dbReference>
<evidence type="ECO:0000256" key="3">
    <source>
        <dbReference type="ARBA" id="ARBA00023163"/>
    </source>
</evidence>
<dbReference type="Proteomes" id="UP000806285">
    <property type="component" value="Unassembled WGS sequence"/>
</dbReference>
<dbReference type="EMBL" id="JADDIV010000002">
    <property type="protein sequence ID" value="MBE7367603.1"/>
    <property type="molecule type" value="Genomic_DNA"/>
</dbReference>
<dbReference type="PRINTS" id="PR00455">
    <property type="entry name" value="HTHTETR"/>
</dbReference>
<evidence type="ECO:0000259" key="5">
    <source>
        <dbReference type="PROSITE" id="PS50977"/>
    </source>
</evidence>
<evidence type="ECO:0000313" key="7">
    <source>
        <dbReference type="Proteomes" id="UP000806285"/>
    </source>
</evidence>
<organism evidence="6 7">
    <name type="scientific">Ramlibacter pallidus</name>
    <dbReference type="NCBI Taxonomy" id="2780087"/>
    <lineage>
        <taxon>Bacteria</taxon>
        <taxon>Pseudomonadati</taxon>
        <taxon>Pseudomonadota</taxon>
        <taxon>Betaproteobacteria</taxon>
        <taxon>Burkholderiales</taxon>
        <taxon>Comamonadaceae</taxon>
        <taxon>Ramlibacter</taxon>
    </lineage>
</organism>
<keyword evidence="7" id="KW-1185">Reference proteome</keyword>
<feature type="domain" description="HTH tetR-type" evidence="5">
    <location>
        <begin position="18"/>
        <end position="78"/>
    </location>
</feature>
<dbReference type="SUPFAM" id="SSF48498">
    <property type="entry name" value="Tetracyclin repressor-like, C-terminal domain"/>
    <property type="match status" value="1"/>
</dbReference>
<evidence type="ECO:0000313" key="6">
    <source>
        <dbReference type="EMBL" id="MBE7367603.1"/>
    </source>
</evidence>
<keyword evidence="3" id="KW-0804">Transcription</keyword>
<name>A0ABR9S278_9BURK</name>
<dbReference type="PROSITE" id="PS50977">
    <property type="entry name" value="HTH_TETR_2"/>
    <property type="match status" value="1"/>
</dbReference>
<dbReference type="RefSeq" id="WP_193676191.1">
    <property type="nucleotide sequence ID" value="NZ_JADDIV010000002.1"/>
</dbReference>
<keyword evidence="2 4" id="KW-0238">DNA-binding</keyword>
<dbReference type="Pfam" id="PF17939">
    <property type="entry name" value="TetR_C_30"/>
    <property type="match status" value="1"/>
</dbReference>
<dbReference type="Gene3D" id="1.10.357.10">
    <property type="entry name" value="Tetracycline Repressor, domain 2"/>
    <property type="match status" value="1"/>
</dbReference>
<feature type="DNA-binding region" description="H-T-H motif" evidence="4">
    <location>
        <begin position="41"/>
        <end position="60"/>
    </location>
</feature>
<dbReference type="PANTHER" id="PTHR30055:SF234">
    <property type="entry name" value="HTH-TYPE TRANSCRIPTIONAL REGULATOR BETI"/>
    <property type="match status" value="1"/>
</dbReference>
<protein>
    <submittedName>
        <fullName evidence="6">TetR family transcriptional regulator</fullName>
    </submittedName>
</protein>
<comment type="caution">
    <text evidence="6">The sequence shown here is derived from an EMBL/GenBank/DDBJ whole genome shotgun (WGS) entry which is preliminary data.</text>
</comment>